<dbReference type="Pfam" id="PF20266">
    <property type="entry name" value="Mab-21_C"/>
    <property type="match status" value="1"/>
</dbReference>
<evidence type="ECO:0000256" key="3">
    <source>
        <dbReference type="ARBA" id="ARBA00022840"/>
    </source>
</evidence>
<proteinExistence type="inferred from homology"/>
<keyword evidence="6" id="KW-1185">Reference proteome</keyword>
<evidence type="ECO:0000313" key="6">
    <source>
        <dbReference type="Proteomes" id="UP000594262"/>
    </source>
</evidence>
<accession>A0A7M5WU15</accession>
<dbReference type="Gene3D" id="1.10.1410.40">
    <property type="match status" value="1"/>
</dbReference>
<protein>
    <recommendedName>
        <fullName evidence="4">Mab-21-like HhH/H2TH-like domain-containing protein</fullName>
    </recommendedName>
</protein>
<evidence type="ECO:0000256" key="2">
    <source>
        <dbReference type="ARBA" id="ARBA00008307"/>
    </source>
</evidence>
<dbReference type="OrthoDB" id="6054423at2759"/>
<keyword evidence="3" id="KW-0547">Nucleotide-binding</keyword>
<keyword evidence="3" id="KW-0067">ATP-binding</keyword>
<dbReference type="PANTHER" id="PTHR10656:SF42">
    <property type="entry name" value="CYCLIC GMP-AMP SYNTHASE-LIKE PROTEIN-RELATED"/>
    <property type="match status" value="1"/>
</dbReference>
<dbReference type="PANTHER" id="PTHR10656">
    <property type="entry name" value="CELL FATE DETERMINING PROTEIN MAB21-RELATED"/>
    <property type="match status" value="1"/>
</dbReference>
<feature type="domain" description="Mab-21-like HhH/H2TH-like" evidence="4">
    <location>
        <begin position="232"/>
        <end position="304"/>
    </location>
</feature>
<comment type="similarity">
    <text evidence="2">Belongs to the mab-21 family.</text>
</comment>
<reference evidence="5" key="1">
    <citation type="submission" date="2021-01" db="UniProtKB">
        <authorList>
            <consortium name="EnsemblMetazoa"/>
        </authorList>
    </citation>
    <scope>IDENTIFICATION</scope>
</reference>
<evidence type="ECO:0000259" key="4">
    <source>
        <dbReference type="Pfam" id="PF20266"/>
    </source>
</evidence>
<dbReference type="Proteomes" id="UP000594262">
    <property type="component" value="Unplaced"/>
</dbReference>
<comment type="cofactor">
    <cofactor evidence="1">
        <name>Mg(2+)</name>
        <dbReference type="ChEBI" id="CHEBI:18420"/>
    </cofactor>
</comment>
<organism evidence="5 6">
    <name type="scientific">Clytia hemisphaerica</name>
    <dbReference type="NCBI Taxonomy" id="252671"/>
    <lineage>
        <taxon>Eukaryota</taxon>
        <taxon>Metazoa</taxon>
        <taxon>Cnidaria</taxon>
        <taxon>Hydrozoa</taxon>
        <taxon>Hydroidolina</taxon>
        <taxon>Leptothecata</taxon>
        <taxon>Obeliida</taxon>
        <taxon>Clytiidae</taxon>
        <taxon>Clytia</taxon>
    </lineage>
</organism>
<dbReference type="AlphaFoldDB" id="A0A7M5WU15"/>
<dbReference type="EnsemblMetazoa" id="CLYHEMT013029.1">
    <property type="protein sequence ID" value="CLYHEMP013029.1"/>
    <property type="gene ID" value="CLYHEMG013029"/>
</dbReference>
<dbReference type="InterPro" id="IPR046906">
    <property type="entry name" value="Mab-21_HhH/H2TH-like"/>
</dbReference>
<evidence type="ECO:0000313" key="5">
    <source>
        <dbReference type="EnsemblMetazoa" id="CLYHEMP013029.1"/>
    </source>
</evidence>
<evidence type="ECO:0000256" key="1">
    <source>
        <dbReference type="ARBA" id="ARBA00001946"/>
    </source>
</evidence>
<name>A0A7M5WU15_9CNID</name>
<sequence>MDLSYVLLYNGSQADGLWNRSDIDVMYCYNDFIVVEKASQIPDNYEGGVLLIDYKPCHPGFTRLRLYRPNPDLRCFHLFTELEGEYYLNKDKYLVYTSKTYPEDTELHGPSFNAKPDIITGRRDLDHVTCLKCIFWPSWFRDFSQVKNKMADPERVFDHFHVVCLAHRDSLKPELEFRLSFSVAEKQMAQNWTIPQMKFFLFCKKVIKEFINIDGLSEEIEPSLLREDLLGSKSLCSYHIKTSCYFFFELFGAEMFESEDYYSTFRNLFLAYLRDDLRRRSLQHYFVLPHNIFEGLSEKDFKIYLAMLTNNFDPLPSTDEHFQKNVLTLNEQLSNVVETRLITTLHIGFEVSRLLTISSYLFAEHEKFTSQNFDEIAQKLIVNECFASKCLTSIDHLISEMKTRCLAVFHLYEGLSKPEDDEQRRILLAKAEKEFKATVSLQHHPRPDYGVIGFAYLALYYYLTNQHDKCKQCCCLCCIQYMVQPEAFYQIQHAAVILPSQKNSGLWPNAGPSFLQSTPLKLLFGLHGNTVEPLQLDPVVLSKCLYRFLSRGDPDEFLLETTPTYENSKKATRLEDIANYLSPNNRFASLLLLRITNSVIGPNQNSLLENLFDEVRQHQDGDVFESLMRMFQDKENHSLIQAFLFSHVGDVDSEDVDGGDVDGGDVDGEDVDGGDEVQEVLYKFLLFRMSQNPIKSISEFMKLNSMHQIVGKPMCTGKYNDFVDSLIIKGSLKSPSTYNAVDEDDNNDLIGLMEDLEQNVKGGSGSSIVELIMVDEINDLEAFRSTLKKIEEADMWKSFSNK</sequence>
<dbReference type="GO" id="GO:0005524">
    <property type="term" value="F:ATP binding"/>
    <property type="evidence" value="ECO:0007669"/>
    <property type="project" value="UniProtKB-KW"/>
</dbReference>